<comment type="subcellular location">
    <subcellularLocation>
        <location evidence="1">Secreted</location>
    </subcellularLocation>
</comment>
<evidence type="ECO:0000256" key="1">
    <source>
        <dbReference type="ARBA" id="ARBA00004613"/>
    </source>
</evidence>
<dbReference type="InterPro" id="IPR034113">
    <property type="entry name" value="SCP_GAPR1-like"/>
</dbReference>
<dbReference type="SMART" id="SM00198">
    <property type="entry name" value="SCP"/>
    <property type="match status" value="1"/>
</dbReference>
<dbReference type="Gene3D" id="3.40.33.10">
    <property type="entry name" value="CAP"/>
    <property type="match status" value="1"/>
</dbReference>
<dbReference type="SMR" id="A0A7M7H7A7"/>
<accession>A0A7M7H7A7</accession>
<dbReference type="FunFam" id="3.40.33.10:FF:000002">
    <property type="entry name" value="Golgi-associated plant pathogenesis-related protein 1"/>
    <property type="match status" value="1"/>
</dbReference>
<dbReference type="EnsemblMetazoa" id="XM_008205289">
    <property type="protein sequence ID" value="XP_008203511"/>
    <property type="gene ID" value="LOC103315588"/>
</dbReference>
<dbReference type="PRINTS" id="PR00837">
    <property type="entry name" value="V5TPXLIKE"/>
</dbReference>
<dbReference type="InterPro" id="IPR018244">
    <property type="entry name" value="Allrgn_V5/Tpx1_CS"/>
</dbReference>
<evidence type="ECO:0000313" key="6">
    <source>
        <dbReference type="Proteomes" id="UP000002358"/>
    </source>
</evidence>
<dbReference type="Proteomes" id="UP000002358">
    <property type="component" value="Chromosome 3"/>
</dbReference>
<evidence type="ECO:0000259" key="4">
    <source>
        <dbReference type="SMART" id="SM00198"/>
    </source>
</evidence>
<organism evidence="5 6">
    <name type="scientific">Nasonia vitripennis</name>
    <name type="common">Parasitic wasp</name>
    <dbReference type="NCBI Taxonomy" id="7425"/>
    <lineage>
        <taxon>Eukaryota</taxon>
        <taxon>Metazoa</taxon>
        <taxon>Ecdysozoa</taxon>
        <taxon>Arthropoda</taxon>
        <taxon>Hexapoda</taxon>
        <taxon>Insecta</taxon>
        <taxon>Pterygota</taxon>
        <taxon>Neoptera</taxon>
        <taxon>Endopterygota</taxon>
        <taxon>Hymenoptera</taxon>
        <taxon>Apocrita</taxon>
        <taxon>Proctotrupomorpha</taxon>
        <taxon>Chalcidoidea</taxon>
        <taxon>Pteromalidae</taxon>
        <taxon>Pteromalinae</taxon>
        <taxon>Nasonia</taxon>
    </lineage>
</organism>
<feature type="domain" description="SCP" evidence="4">
    <location>
        <begin position="5"/>
        <end position="142"/>
    </location>
</feature>
<dbReference type="InParanoid" id="A0A7M7H7A7"/>
<dbReference type="RefSeq" id="XP_008203511.1">
    <property type="nucleotide sequence ID" value="XM_008205289.2"/>
</dbReference>
<dbReference type="InterPro" id="IPR014044">
    <property type="entry name" value="CAP_dom"/>
</dbReference>
<evidence type="ECO:0000256" key="2">
    <source>
        <dbReference type="ARBA" id="ARBA00022525"/>
    </source>
</evidence>
<dbReference type="PROSITE" id="PS01010">
    <property type="entry name" value="CRISP_2"/>
    <property type="match status" value="1"/>
</dbReference>
<name>A0A7M7H7A7_NASVI</name>
<proteinExistence type="predicted"/>
<dbReference type="KEGG" id="nvi:103315588"/>
<dbReference type="InterPro" id="IPR001283">
    <property type="entry name" value="CRISP-related"/>
</dbReference>
<reference evidence="5" key="1">
    <citation type="submission" date="2021-01" db="UniProtKB">
        <authorList>
            <consortium name="EnsemblMetazoa"/>
        </authorList>
    </citation>
    <scope>IDENTIFICATION</scope>
</reference>
<dbReference type="AlphaFoldDB" id="A0A7M7H7A7"/>
<evidence type="ECO:0000256" key="3">
    <source>
        <dbReference type="SAM" id="MobiDB-lite"/>
    </source>
</evidence>
<dbReference type="PROSITE" id="PS01009">
    <property type="entry name" value="CRISP_1"/>
    <property type="match status" value="1"/>
</dbReference>
<dbReference type="GeneID" id="103315588"/>
<keyword evidence="2" id="KW-0964">Secreted</keyword>
<dbReference type="InterPro" id="IPR035940">
    <property type="entry name" value="CAP_sf"/>
</dbReference>
<dbReference type="GO" id="GO:0005576">
    <property type="term" value="C:extracellular region"/>
    <property type="evidence" value="ECO:0007669"/>
    <property type="project" value="UniProtKB-SubCell"/>
</dbReference>
<evidence type="ECO:0000313" key="5">
    <source>
        <dbReference type="EnsemblMetazoa" id="XP_008203511"/>
    </source>
</evidence>
<sequence length="472" mass="53269">MADSQFAEECLKHHNTLRALHNSPDLVIDIKLNDFAQDWALTLAGKDIFEHRKENNYGENLYVGYNSDPEWKLDPQVPVQSWYDEISAYKFGEPRPKNIAAVGHFTQLVWKGSEKLGVGRAVSKTGKVYVVCNYEPAGNVVGQFANNVTAPKAAGTEAAEQRSETTTTAAASGIVELAQLDRITAEELRAWSTWLTKVAEIAEREWHEWLLAHINLALRLNECLLRARQEIESEKLQEAEEDTGNDVERADASAEPMEDEKSEVVSYVYEEAEDKVVSDKEPETQEEPNNSNGGGGSSYVGIEKTHENVEQKEAEDKNTESLVSIGIVPTAAAVAAELAATNVDDDDSQEKEAKIIPVPRDESEMLEIIKEFRRRAKRYQSLYRYWLETADRVIEEITGKSSERAQTHEEIPRFFYLRNQPDDVDVGIESDDEDDGEEIARSSRERITCNKLHLFFNLTDDSDETENSSYEI</sequence>
<keyword evidence="6" id="KW-1185">Reference proteome</keyword>
<feature type="region of interest" description="Disordered" evidence="3">
    <location>
        <begin position="235"/>
        <end position="301"/>
    </location>
</feature>
<dbReference type="OrthoDB" id="337038at2759"/>
<dbReference type="SUPFAM" id="SSF55797">
    <property type="entry name" value="PR-1-like"/>
    <property type="match status" value="1"/>
</dbReference>
<protein>
    <recommendedName>
        <fullName evidence="4">SCP domain-containing protein</fullName>
    </recommendedName>
</protein>
<feature type="compositionally biased region" description="Basic and acidic residues" evidence="3">
    <location>
        <begin position="274"/>
        <end position="283"/>
    </location>
</feature>
<dbReference type="PANTHER" id="PTHR10334">
    <property type="entry name" value="CYSTEINE-RICH SECRETORY PROTEIN-RELATED"/>
    <property type="match status" value="1"/>
</dbReference>
<dbReference type="CDD" id="cd05382">
    <property type="entry name" value="CAP_GAPR1-like"/>
    <property type="match status" value="1"/>
</dbReference>
<dbReference type="Pfam" id="PF00188">
    <property type="entry name" value="CAP"/>
    <property type="match status" value="1"/>
</dbReference>